<keyword evidence="3 4" id="KW-0418">Kinase</keyword>
<dbReference type="InterPro" id="IPR052562">
    <property type="entry name" value="Ketohexokinase-related"/>
</dbReference>
<dbReference type="InterPro" id="IPR011611">
    <property type="entry name" value="PfkB_dom"/>
</dbReference>
<dbReference type="EMBL" id="BAABME010000225">
    <property type="protein sequence ID" value="GAA0140867.1"/>
    <property type="molecule type" value="Genomic_DNA"/>
</dbReference>
<dbReference type="PANTHER" id="PTHR42774">
    <property type="entry name" value="PHOSPHOTRANSFERASE SYSTEM TRANSPORT PROTEIN"/>
    <property type="match status" value="1"/>
</dbReference>
<dbReference type="Pfam" id="PF00294">
    <property type="entry name" value="PfkB"/>
    <property type="match status" value="2"/>
</dbReference>
<dbReference type="InterPro" id="IPR002139">
    <property type="entry name" value="Ribo/fructo_kinase"/>
</dbReference>
<feature type="domain" description="Carbohydrate kinase PfkB" evidence="5">
    <location>
        <begin position="304"/>
        <end position="360"/>
    </location>
</feature>
<dbReference type="GO" id="GO:0016301">
    <property type="term" value="F:kinase activity"/>
    <property type="evidence" value="ECO:0007669"/>
    <property type="project" value="UniProtKB-KW"/>
</dbReference>
<dbReference type="PROSITE" id="PS00584">
    <property type="entry name" value="PFKB_KINASES_2"/>
    <property type="match status" value="1"/>
</dbReference>
<name>A0AAV3NPQ2_LITER</name>
<dbReference type="InterPro" id="IPR029056">
    <property type="entry name" value="Ribokinase-like"/>
</dbReference>
<evidence type="ECO:0000256" key="3">
    <source>
        <dbReference type="ARBA" id="ARBA00022777"/>
    </source>
</evidence>
<dbReference type="Proteomes" id="UP001454036">
    <property type="component" value="Unassembled WGS sequence"/>
</dbReference>
<dbReference type="Gene3D" id="3.40.1190.20">
    <property type="match status" value="1"/>
</dbReference>
<comment type="similarity">
    <text evidence="1 4">Belongs to the carbohydrate kinase PfkB family.</text>
</comment>
<reference evidence="6 7" key="1">
    <citation type="submission" date="2024-01" db="EMBL/GenBank/DDBJ databases">
        <title>The complete chloroplast genome sequence of Lithospermum erythrorhizon: insights into the phylogenetic relationship among Boraginaceae species and the maternal lineages of purple gromwells.</title>
        <authorList>
            <person name="Okada T."/>
            <person name="Watanabe K."/>
        </authorList>
    </citation>
    <scope>NUCLEOTIDE SEQUENCE [LARGE SCALE GENOMIC DNA]</scope>
</reference>
<evidence type="ECO:0000259" key="5">
    <source>
        <dbReference type="Pfam" id="PF00294"/>
    </source>
</evidence>
<evidence type="ECO:0000256" key="4">
    <source>
        <dbReference type="RuleBase" id="RU003704"/>
    </source>
</evidence>
<dbReference type="SUPFAM" id="SSF53613">
    <property type="entry name" value="Ribokinase-like"/>
    <property type="match status" value="1"/>
</dbReference>
<sequence length="372" mass="39777">MSSFSTSVSPLPPLTDHHIVVGCGSACLDFLAAVASYPKPDEKIRSTNFKVQGGGNAGNAFTCAARLGLKPRLITKVANDSQGKGILNELQADGVDTSYIVVSEEGNSPFTYIIVDNQTRTRTCIHTPGDPPMVPEDLTESNLFSALGGARLVYFDARLHETALVIGEEAKRRGIPILLDAEKKREGLDSLLNLSSYVVCSMAFPQAFTNAPSIATALVSMLLKLPNIKFAIVTLGEEGCIMLERNLTEDLPYEEIEVDDLLEKLKQKKDNNAIAPTCISSSAFMLRAKGIGTIGGRLLVGMAEKIPSSELVDTTGAGDAFIGAVLYAICENMPPEKMLPFAAQVAAIACRALGARTGLPYHGDLRLASFLR</sequence>
<keyword evidence="7" id="KW-1185">Reference proteome</keyword>
<proteinExistence type="inferred from homology"/>
<evidence type="ECO:0000313" key="6">
    <source>
        <dbReference type="EMBL" id="GAA0140867.1"/>
    </source>
</evidence>
<dbReference type="AlphaFoldDB" id="A0AAV3NPQ2"/>
<keyword evidence="2 4" id="KW-0808">Transferase</keyword>
<evidence type="ECO:0000256" key="1">
    <source>
        <dbReference type="ARBA" id="ARBA00010688"/>
    </source>
</evidence>
<dbReference type="PANTHER" id="PTHR42774:SF3">
    <property type="entry name" value="KETOHEXOKINASE"/>
    <property type="match status" value="1"/>
</dbReference>
<dbReference type="InterPro" id="IPR002173">
    <property type="entry name" value="Carboh/pur_kinase_PfkB_CS"/>
</dbReference>
<dbReference type="CDD" id="cd01945">
    <property type="entry name" value="ribokinase_group_B"/>
    <property type="match status" value="1"/>
</dbReference>
<feature type="domain" description="Carbohydrate kinase PfkB" evidence="5">
    <location>
        <begin position="23"/>
        <end position="245"/>
    </location>
</feature>
<evidence type="ECO:0000313" key="7">
    <source>
        <dbReference type="Proteomes" id="UP001454036"/>
    </source>
</evidence>
<gene>
    <name evidence="6" type="ORF">LIER_02139</name>
</gene>
<comment type="caution">
    <text evidence="6">The sequence shown here is derived from an EMBL/GenBank/DDBJ whole genome shotgun (WGS) entry which is preliminary data.</text>
</comment>
<dbReference type="PRINTS" id="PR00990">
    <property type="entry name" value="RIBOKINASE"/>
</dbReference>
<evidence type="ECO:0000256" key="2">
    <source>
        <dbReference type="ARBA" id="ARBA00022679"/>
    </source>
</evidence>
<accession>A0AAV3NPQ2</accession>
<organism evidence="6 7">
    <name type="scientific">Lithospermum erythrorhizon</name>
    <name type="common">Purple gromwell</name>
    <name type="synonym">Lithospermum officinale var. erythrorhizon</name>
    <dbReference type="NCBI Taxonomy" id="34254"/>
    <lineage>
        <taxon>Eukaryota</taxon>
        <taxon>Viridiplantae</taxon>
        <taxon>Streptophyta</taxon>
        <taxon>Embryophyta</taxon>
        <taxon>Tracheophyta</taxon>
        <taxon>Spermatophyta</taxon>
        <taxon>Magnoliopsida</taxon>
        <taxon>eudicotyledons</taxon>
        <taxon>Gunneridae</taxon>
        <taxon>Pentapetalae</taxon>
        <taxon>asterids</taxon>
        <taxon>lamiids</taxon>
        <taxon>Boraginales</taxon>
        <taxon>Boraginaceae</taxon>
        <taxon>Boraginoideae</taxon>
        <taxon>Lithospermeae</taxon>
        <taxon>Lithospermum</taxon>
    </lineage>
</organism>
<protein>
    <submittedName>
        <fullName evidence="6">Secondary carrier transporter</fullName>
    </submittedName>
</protein>